<dbReference type="OrthoDB" id="10306638at2759"/>
<organism evidence="1 2">
    <name type="scientific">Araneus ventricosus</name>
    <name type="common">Orbweaver spider</name>
    <name type="synonym">Epeira ventricosa</name>
    <dbReference type="NCBI Taxonomy" id="182803"/>
    <lineage>
        <taxon>Eukaryota</taxon>
        <taxon>Metazoa</taxon>
        <taxon>Ecdysozoa</taxon>
        <taxon>Arthropoda</taxon>
        <taxon>Chelicerata</taxon>
        <taxon>Arachnida</taxon>
        <taxon>Araneae</taxon>
        <taxon>Araneomorphae</taxon>
        <taxon>Entelegynae</taxon>
        <taxon>Araneoidea</taxon>
        <taxon>Araneidae</taxon>
        <taxon>Araneus</taxon>
    </lineage>
</organism>
<name>A0A4Y2BJD7_ARAVE</name>
<keyword evidence="2" id="KW-1185">Reference proteome</keyword>
<comment type="caution">
    <text evidence="1">The sequence shown here is derived from an EMBL/GenBank/DDBJ whole genome shotgun (WGS) entry which is preliminary data.</text>
</comment>
<accession>A0A4Y2BJD7</accession>
<protein>
    <submittedName>
        <fullName evidence="1">Uncharacterized protein</fullName>
    </submittedName>
</protein>
<evidence type="ECO:0000313" key="2">
    <source>
        <dbReference type="Proteomes" id="UP000499080"/>
    </source>
</evidence>
<sequence>MKKDREEKHLFQLWEKFRRTAEALQKSLTISSWWENRRLGRDQTSKRVANKKFREGNFGWKICCWRKRRGSIFWGNQKKSLTVSDPPLALPVNPLKVSDRFLGGFHTPVAP</sequence>
<evidence type="ECO:0000313" key="1">
    <source>
        <dbReference type="EMBL" id="GBL91857.1"/>
    </source>
</evidence>
<dbReference type="Proteomes" id="UP000499080">
    <property type="component" value="Unassembled WGS sequence"/>
</dbReference>
<gene>
    <name evidence="1" type="ORF">AVEN_172777_1</name>
</gene>
<dbReference type="EMBL" id="BGPR01000082">
    <property type="protein sequence ID" value="GBL91857.1"/>
    <property type="molecule type" value="Genomic_DNA"/>
</dbReference>
<reference evidence="1 2" key="1">
    <citation type="journal article" date="2019" name="Sci. Rep.">
        <title>Orb-weaving spider Araneus ventricosus genome elucidates the spidroin gene catalogue.</title>
        <authorList>
            <person name="Kono N."/>
            <person name="Nakamura H."/>
            <person name="Ohtoshi R."/>
            <person name="Moran D.A.P."/>
            <person name="Shinohara A."/>
            <person name="Yoshida Y."/>
            <person name="Fujiwara M."/>
            <person name="Mori M."/>
            <person name="Tomita M."/>
            <person name="Arakawa K."/>
        </authorList>
    </citation>
    <scope>NUCLEOTIDE SEQUENCE [LARGE SCALE GENOMIC DNA]</scope>
</reference>
<proteinExistence type="predicted"/>
<dbReference type="AlphaFoldDB" id="A0A4Y2BJD7"/>